<evidence type="ECO:0000313" key="3">
    <source>
        <dbReference type="Proteomes" id="UP001589906"/>
    </source>
</evidence>
<proteinExistence type="predicted"/>
<reference evidence="2 3" key="1">
    <citation type="submission" date="2024-09" db="EMBL/GenBank/DDBJ databases">
        <authorList>
            <person name="Sun Q."/>
            <person name="Mori K."/>
        </authorList>
    </citation>
    <scope>NUCLEOTIDE SEQUENCE [LARGE SCALE GENOMIC DNA]</scope>
    <source>
        <strain evidence="2 3">NCAIM B.02621</strain>
    </source>
</reference>
<dbReference type="Proteomes" id="UP001589906">
    <property type="component" value="Unassembled WGS sequence"/>
</dbReference>
<evidence type="ECO:0000313" key="2">
    <source>
        <dbReference type="EMBL" id="MFC0634702.1"/>
    </source>
</evidence>
<dbReference type="RefSeq" id="WP_376836762.1">
    <property type="nucleotide sequence ID" value="NZ_JBHLSW010000014.1"/>
</dbReference>
<dbReference type="EMBL" id="JBHLSW010000014">
    <property type="protein sequence ID" value="MFC0634702.1"/>
    <property type="molecule type" value="Genomic_DNA"/>
</dbReference>
<gene>
    <name evidence="2" type="ORF">ACFFGE_12550</name>
</gene>
<feature type="region of interest" description="Disordered" evidence="1">
    <location>
        <begin position="99"/>
        <end position="120"/>
    </location>
</feature>
<sequence length="120" mass="12804">MTDVTTVGEIVVKGRRRVREGDPFPSRPVYEPYQPDVSGIDPVPEEQPPDPCADPETALDWNADAAGAQSISPFLSKAAELGDVNPQTGQVSLSNRELGRALGRGPGSTVFGNAVRLRPH</sequence>
<protein>
    <submittedName>
        <fullName evidence="2">Uncharacterized protein</fullName>
    </submittedName>
</protein>
<comment type="caution">
    <text evidence="2">The sequence shown here is derived from an EMBL/GenBank/DDBJ whole genome shotgun (WGS) entry which is preliminary data.</text>
</comment>
<accession>A0ABV6R6R4</accession>
<organism evidence="2 3">
    <name type="scientific">Brevundimonas balnearis</name>
    <dbReference type="NCBI Taxonomy" id="1572858"/>
    <lineage>
        <taxon>Bacteria</taxon>
        <taxon>Pseudomonadati</taxon>
        <taxon>Pseudomonadota</taxon>
        <taxon>Alphaproteobacteria</taxon>
        <taxon>Caulobacterales</taxon>
        <taxon>Caulobacteraceae</taxon>
        <taxon>Brevundimonas</taxon>
    </lineage>
</organism>
<name>A0ABV6R6R4_9CAUL</name>
<keyword evidence="3" id="KW-1185">Reference proteome</keyword>
<feature type="region of interest" description="Disordered" evidence="1">
    <location>
        <begin position="15"/>
        <end position="53"/>
    </location>
</feature>
<evidence type="ECO:0000256" key="1">
    <source>
        <dbReference type="SAM" id="MobiDB-lite"/>
    </source>
</evidence>